<proteinExistence type="inferred from homology"/>
<dbReference type="OrthoDB" id="9775759at2"/>
<accession>A0A437H1Z5</accession>
<dbReference type="PROSITE" id="PS00483">
    <property type="entry name" value="DIHYDROOROTASE_2"/>
    <property type="match status" value="1"/>
</dbReference>
<evidence type="ECO:0000256" key="2">
    <source>
        <dbReference type="ARBA" id="ARBA00002368"/>
    </source>
</evidence>
<keyword evidence="8" id="KW-1185">Reference proteome</keyword>
<dbReference type="Proteomes" id="UP000283003">
    <property type="component" value="Unassembled WGS sequence"/>
</dbReference>
<dbReference type="GO" id="GO:0004038">
    <property type="term" value="F:allantoinase activity"/>
    <property type="evidence" value="ECO:0007669"/>
    <property type="project" value="TreeGrafter"/>
</dbReference>
<dbReference type="NCBIfam" id="TIGR00857">
    <property type="entry name" value="pyrC_multi"/>
    <property type="match status" value="1"/>
</dbReference>
<keyword evidence="4" id="KW-0479">Metal-binding</keyword>
<sequence length="442" mass="48113">MIKTHESPEWVLTGGTVHTPSGRVNADVAIANGRIIGIGNYPGVRKVDCTGLDVMPGVIDSQVHFREPGLEHKEDLETGSRAAVLGGVTAVFEMPNTNPNTDTAERVHDKLARARHRMWCDHAFYVGATAENAPHLAELERIPGTAGVKIFMGASTGSLLVAEDENLARVLASGRRRVAIHAEDEARMNARKDLRVAGDPSSHPVWRDDESAMMATRRILRLAREAKRPIHILHVTTPAELEVISRHRDIASCEVTPQHLTLAAEDAYPRLGSHAQMNPPIRSKAHVEGLWHWLQQGVPDVIGSDHAPHTLEEKAKPYPDSPSGMPGVQTLLPLMLNHVAEGRMTLDRLIDMTSSGVQRIFGLVGKGRIAAGYDADFTIVDRKGSFTITDEWLASRCGWSPFTGMDLKGRVVGTIVRGHVAMWDGQLGDAAVGEPLRFAGAL</sequence>
<dbReference type="PANTHER" id="PTHR43668:SF4">
    <property type="entry name" value="ALLANTOINASE"/>
    <property type="match status" value="1"/>
</dbReference>
<dbReference type="GO" id="GO:0004151">
    <property type="term" value="F:dihydroorotase activity"/>
    <property type="evidence" value="ECO:0007669"/>
    <property type="project" value="UniProtKB-EC"/>
</dbReference>
<dbReference type="GO" id="GO:0006145">
    <property type="term" value="P:purine nucleobase catabolic process"/>
    <property type="evidence" value="ECO:0007669"/>
    <property type="project" value="TreeGrafter"/>
</dbReference>
<keyword evidence="5 7" id="KW-0378">Hydrolase</keyword>
<dbReference type="AlphaFoldDB" id="A0A437H1Z5"/>
<comment type="function">
    <text evidence="2">Catalyzes the reversible cyclization of carbamoyl aspartate to dihydroorotate.</text>
</comment>
<dbReference type="Pfam" id="PF01979">
    <property type="entry name" value="Amidohydro_1"/>
    <property type="match status" value="1"/>
</dbReference>
<dbReference type="SUPFAM" id="SSF51338">
    <property type="entry name" value="Composite domain of metallo-dependent hydrolases"/>
    <property type="match status" value="1"/>
</dbReference>
<dbReference type="GO" id="GO:0005737">
    <property type="term" value="C:cytoplasm"/>
    <property type="evidence" value="ECO:0007669"/>
    <property type="project" value="TreeGrafter"/>
</dbReference>
<evidence type="ECO:0000259" key="6">
    <source>
        <dbReference type="Pfam" id="PF01979"/>
    </source>
</evidence>
<dbReference type="InterPro" id="IPR006680">
    <property type="entry name" value="Amidohydro-rel"/>
</dbReference>
<evidence type="ECO:0000256" key="1">
    <source>
        <dbReference type="ARBA" id="ARBA00001947"/>
    </source>
</evidence>
<evidence type="ECO:0000313" key="8">
    <source>
        <dbReference type="Proteomes" id="UP000283003"/>
    </source>
</evidence>
<dbReference type="InterPro" id="IPR050138">
    <property type="entry name" value="DHOase/Allantoinase_Hydrolase"/>
</dbReference>
<gene>
    <name evidence="7" type="ORF">EKN06_05130</name>
</gene>
<dbReference type="RefSeq" id="WP_127611740.1">
    <property type="nucleotide sequence ID" value="NZ_RXOL01000001.1"/>
</dbReference>
<dbReference type="CDD" id="cd01318">
    <property type="entry name" value="DHOase_IIb"/>
    <property type="match status" value="1"/>
</dbReference>
<comment type="caution">
    <text evidence="7">The sequence shown here is derived from an EMBL/GenBank/DDBJ whole genome shotgun (WGS) entry which is preliminary data.</text>
</comment>
<organism evidence="7 8">
    <name type="scientific">Croceicoccus ponticola</name>
    <dbReference type="NCBI Taxonomy" id="2217664"/>
    <lineage>
        <taxon>Bacteria</taxon>
        <taxon>Pseudomonadati</taxon>
        <taxon>Pseudomonadota</taxon>
        <taxon>Alphaproteobacteria</taxon>
        <taxon>Sphingomonadales</taxon>
        <taxon>Erythrobacteraceae</taxon>
        <taxon>Croceicoccus</taxon>
    </lineage>
</organism>
<feature type="domain" description="Amidohydrolase-related" evidence="6">
    <location>
        <begin position="54"/>
        <end position="420"/>
    </location>
</feature>
<dbReference type="Gene3D" id="2.30.40.10">
    <property type="entry name" value="Urease, subunit C, domain 1"/>
    <property type="match status" value="1"/>
</dbReference>
<protein>
    <submittedName>
        <fullName evidence="7">Dihydroorotase</fullName>
        <ecNumber evidence="7">3.5.2.3</ecNumber>
    </submittedName>
</protein>
<comment type="similarity">
    <text evidence="3">Belongs to the metallo-dependent hydrolases superfamily. DHOase family. Class I DHOase subfamily.</text>
</comment>
<dbReference type="InterPro" id="IPR011059">
    <property type="entry name" value="Metal-dep_hydrolase_composite"/>
</dbReference>
<evidence type="ECO:0000256" key="3">
    <source>
        <dbReference type="ARBA" id="ARBA00010286"/>
    </source>
</evidence>
<reference evidence="7 8" key="1">
    <citation type="submission" date="2018-12" db="EMBL/GenBank/DDBJ databases">
        <title>Croceicoccus ponticola sp. nov., a lipolytic bacterium isolated from seawater.</title>
        <authorList>
            <person name="Yoon J.-H."/>
        </authorList>
    </citation>
    <scope>NUCLEOTIDE SEQUENCE [LARGE SCALE GENOMIC DNA]</scope>
    <source>
        <strain evidence="7 8">GM-16</strain>
    </source>
</reference>
<dbReference type="EMBL" id="RXOL01000001">
    <property type="protein sequence ID" value="RVQ69552.1"/>
    <property type="molecule type" value="Genomic_DNA"/>
</dbReference>
<dbReference type="GO" id="GO:0046872">
    <property type="term" value="F:metal ion binding"/>
    <property type="evidence" value="ECO:0007669"/>
    <property type="project" value="UniProtKB-KW"/>
</dbReference>
<dbReference type="Gene3D" id="3.20.20.140">
    <property type="entry name" value="Metal-dependent hydrolases"/>
    <property type="match status" value="1"/>
</dbReference>
<dbReference type="SUPFAM" id="SSF51556">
    <property type="entry name" value="Metallo-dependent hydrolases"/>
    <property type="match status" value="1"/>
</dbReference>
<evidence type="ECO:0000313" key="7">
    <source>
        <dbReference type="EMBL" id="RVQ69552.1"/>
    </source>
</evidence>
<name>A0A437H1Z5_9SPHN</name>
<dbReference type="InterPro" id="IPR002195">
    <property type="entry name" value="Dihydroorotase_CS"/>
</dbReference>
<comment type="cofactor">
    <cofactor evidence="1">
        <name>Zn(2+)</name>
        <dbReference type="ChEBI" id="CHEBI:29105"/>
    </cofactor>
</comment>
<evidence type="ECO:0000256" key="4">
    <source>
        <dbReference type="ARBA" id="ARBA00022723"/>
    </source>
</evidence>
<dbReference type="EC" id="3.5.2.3" evidence="7"/>
<dbReference type="NCBIfam" id="NF006559">
    <property type="entry name" value="PRK09060.1"/>
    <property type="match status" value="1"/>
</dbReference>
<evidence type="ECO:0000256" key="5">
    <source>
        <dbReference type="ARBA" id="ARBA00022801"/>
    </source>
</evidence>
<dbReference type="InterPro" id="IPR032466">
    <property type="entry name" value="Metal_Hydrolase"/>
</dbReference>
<dbReference type="PANTHER" id="PTHR43668">
    <property type="entry name" value="ALLANTOINASE"/>
    <property type="match status" value="1"/>
</dbReference>